<gene>
    <name evidence="1" type="primary">Dper\GL17903</name>
    <name evidence="1" type="ORF">Dper_GL17903</name>
</gene>
<dbReference type="Pfam" id="PF02756">
    <property type="entry name" value="GYR"/>
    <property type="match status" value="2"/>
</dbReference>
<dbReference type="InterPro" id="IPR004011">
    <property type="entry name" value="Gyr_motif"/>
</dbReference>
<reference evidence="1 2" key="1">
    <citation type="journal article" date="2007" name="Nature">
        <title>Evolution of genes and genomes on the Drosophila phylogeny.</title>
        <authorList>
            <consortium name="Drosophila 12 Genomes Consortium"/>
            <person name="Clark A.G."/>
            <person name="Eisen M.B."/>
            <person name="Smith D.R."/>
            <person name="Bergman C.M."/>
            <person name="Oliver B."/>
            <person name="Markow T.A."/>
            <person name="Kaufman T.C."/>
            <person name="Kellis M."/>
            <person name="Gelbart W."/>
            <person name="Iyer V.N."/>
            <person name="Pollard D.A."/>
            <person name="Sackton T.B."/>
            <person name="Larracuente A.M."/>
            <person name="Singh N.D."/>
            <person name="Abad J.P."/>
            <person name="Abt D.N."/>
            <person name="Adryan B."/>
            <person name="Aguade M."/>
            <person name="Akashi H."/>
            <person name="Anderson W.W."/>
            <person name="Aquadro C.F."/>
            <person name="Ardell D.H."/>
            <person name="Arguello R."/>
            <person name="Artieri C.G."/>
            <person name="Barbash D.A."/>
            <person name="Barker D."/>
            <person name="Barsanti P."/>
            <person name="Batterham P."/>
            <person name="Batzoglou S."/>
            <person name="Begun D."/>
            <person name="Bhutkar A."/>
            <person name="Blanco E."/>
            <person name="Bosak S.A."/>
            <person name="Bradley R.K."/>
            <person name="Brand A.D."/>
            <person name="Brent M.R."/>
            <person name="Brooks A.N."/>
            <person name="Brown R.H."/>
            <person name="Butlin R.K."/>
            <person name="Caggese C."/>
            <person name="Calvi B.R."/>
            <person name="Bernardo de Carvalho A."/>
            <person name="Caspi A."/>
            <person name="Castrezana S."/>
            <person name="Celniker S.E."/>
            <person name="Chang J.L."/>
            <person name="Chapple C."/>
            <person name="Chatterji S."/>
            <person name="Chinwalla A."/>
            <person name="Civetta A."/>
            <person name="Clifton S.W."/>
            <person name="Comeron J.M."/>
            <person name="Costello J.C."/>
            <person name="Coyne J.A."/>
            <person name="Daub J."/>
            <person name="David R.G."/>
            <person name="Delcher A.L."/>
            <person name="Delehaunty K."/>
            <person name="Do C.B."/>
            <person name="Ebling H."/>
            <person name="Edwards K."/>
            <person name="Eickbush T."/>
            <person name="Evans J.D."/>
            <person name="Filipski A."/>
            <person name="Findeiss S."/>
            <person name="Freyhult E."/>
            <person name="Fulton L."/>
            <person name="Fulton R."/>
            <person name="Garcia A.C."/>
            <person name="Gardiner A."/>
            <person name="Garfield D.A."/>
            <person name="Garvin B.E."/>
            <person name="Gibson G."/>
            <person name="Gilbert D."/>
            <person name="Gnerre S."/>
            <person name="Godfrey J."/>
            <person name="Good R."/>
            <person name="Gotea V."/>
            <person name="Gravely B."/>
            <person name="Greenberg A.J."/>
            <person name="Griffiths-Jones S."/>
            <person name="Gross S."/>
            <person name="Guigo R."/>
            <person name="Gustafson E.A."/>
            <person name="Haerty W."/>
            <person name="Hahn M.W."/>
            <person name="Halligan D.L."/>
            <person name="Halpern A.L."/>
            <person name="Halter G.M."/>
            <person name="Han M.V."/>
            <person name="Heger A."/>
            <person name="Hillier L."/>
            <person name="Hinrichs A.S."/>
            <person name="Holmes I."/>
            <person name="Hoskins R.A."/>
            <person name="Hubisz M.J."/>
            <person name="Hultmark D."/>
            <person name="Huntley M.A."/>
            <person name="Jaffe D.B."/>
            <person name="Jagadeeshan S."/>
            <person name="Jeck W.R."/>
            <person name="Johnson J."/>
            <person name="Jones C.D."/>
            <person name="Jordan W.C."/>
            <person name="Karpen G.H."/>
            <person name="Kataoka E."/>
            <person name="Keightley P.D."/>
            <person name="Kheradpour P."/>
            <person name="Kirkness E.F."/>
            <person name="Koerich L.B."/>
            <person name="Kristiansen K."/>
            <person name="Kudrna D."/>
            <person name="Kulathinal R.J."/>
            <person name="Kumar S."/>
            <person name="Kwok R."/>
            <person name="Lander E."/>
            <person name="Langley C.H."/>
            <person name="Lapoint R."/>
            <person name="Lazzaro B.P."/>
            <person name="Lee S.J."/>
            <person name="Levesque L."/>
            <person name="Li R."/>
            <person name="Lin C.F."/>
            <person name="Lin M.F."/>
            <person name="Lindblad-Toh K."/>
            <person name="Llopart A."/>
            <person name="Long M."/>
            <person name="Low L."/>
            <person name="Lozovsky E."/>
            <person name="Lu J."/>
            <person name="Luo M."/>
            <person name="Machado C.A."/>
            <person name="Makalowski W."/>
            <person name="Marzo M."/>
            <person name="Matsuda M."/>
            <person name="Matzkin L."/>
            <person name="McAllister B."/>
            <person name="McBride C.S."/>
            <person name="McKernan B."/>
            <person name="McKernan K."/>
            <person name="Mendez-Lago M."/>
            <person name="Minx P."/>
            <person name="Mollenhauer M.U."/>
            <person name="Montooth K."/>
            <person name="Mount S.M."/>
            <person name="Mu X."/>
            <person name="Myers E."/>
            <person name="Negre B."/>
            <person name="Newfeld S."/>
            <person name="Nielsen R."/>
            <person name="Noor M.A."/>
            <person name="O'Grady P."/>
            <person name="Pachter L."/>
            <person name="Papaceit M."/>
            <person name="Parisi M.J."/>
            <person name="Parisi M."/>
            <person name="Parts L."/>
            <person name="Pedersen J.S."/>
            <person name="Pesole G."/>
            <person name="Phillippy A.M."/>
            <person name="Ponting C.P."/>
            <person name="Pop M."/>
            <person name="Porcelli D."/>
            <person name="Powell J.R."/>
            <person name="Prohaska S."/>
            <person name="Pruitt K."/>
            <person name="Puig M."/>
            <person name="Quesneville H."/>
            <person name="Ram K.R."/>
            <person name="Rand D."/>
            <person name="Rasmussen M.D."/>
            <person name="Reed L.K."/>
            <person name="Reenan R."/>
            <person name="Reily A."/>
            <person name="Remington K.A."/>
            <person name="Rieger T.T."/>
            <person name="Ritchie M.G."/>
            <person name="Robin C."/>
            <person name="Rogers Y.H."/>
            <person name="Rohde C."/>
            <person name="Rozas J."/>
            <person name="Rubenfield M.J."/>
            <person name="Ruiz A."/>
            <person name="Russo S."/>
            <person name="Salzberg S.L."/>
            <person name="Sanchez-Gracia A."/>
            <person name="Saranga D.J."/>
            <person name="Sato H."/>
            <person name="Schaeffer S.W."/>
            <person name="Schatz M.C."/>
            <person name="Schlenke T."/>
            <person name="Schwartz R."/>
            <person name="Segarra C."/>
            <person name="Singh R.S."/>
            <person name="Sirot L."/>
            <person name="Sirota M."/>
            <person name="Sisneros N.B."/>
            <person name="Smith C.D."/>
            <person name="Smith T.F."/>
            <person name="Spieth J."/>
            <person name="Stage D.E."/>
            <person name="Stark A."/>
            <person name="Stephan W."/>
            <person name="Strausberg R.L."/>
            <person name="Strempel S."/>
            <person name="Sturgill D."/>
            <person name="Sutton G."/>
            <person name="Sutton G.G."/>
            <person name="Tao W."/>
            <person name="Teichmann S."/>
            <person name="Tobari Y.N."/>
            <person name="Tomimura Y."/>
            <person name="Tsolas J.M."/>
            <person name="Valente V.L."/>
            <person name="Venter E."/>
            <person name="Venter J.C."/>
            <person name="Vicario S."/>
            <person name="Vieira F.G."/>
            <person name="Vilella A.J."/>
            <person name="Villasante A."/>
            <person name="Walenz B."/>
            <person name="Wang J."/>
            <person name="Wasserman M."/>
            <person name="Watts T."/>
            <person name="Wilson D."/>
            <person name="Wilson R.K."/>
            <person name="Wing R.A."/>
            <person name="Wolfner M.F."/>
            <person name="Wong A."/>
            <person name="Wong G.K."/>
            <person name="Wu C.I."/>
            <person name="Wu G."/>
            <person name="Yamamoto D."/>
            <person name="Yang H.P."/>
            <person name="Yang S.P."/>
            <person name="Yorke J.A."/>
            <person name="Yoshida K."/>
            <person name="Zdobnov E."/>
            <person name="Zhang P."/>
            <person name="Zhang Y."/>
            <person name="Zimin A.V."/>
            <person name="Baldwin J."/>
            <person name="Abdouelleil A."/>
            <person name="Abdulkadir J."/>
            <person name="Abebe A."/>
            <person name="Abera B."/>
            <person name="Abreu J."/>
            <person name="Acer S.C."/>
            <person name="Aftuck L."/>
            <person name="Alexander A."/>
            <person name="An P."/>
            <person name="Anderson E."/>
            <person name="Anderson S."/>
            <person name="Arachi H."/>
            <person name="Azer M."/>
            <person name="Bachantsang P."/>
            <person name="Barry A."/>
            <person name="Bayul T."/>
            <person name="Berlin A."/>
            <person name="Bessette D."/>
            <person name="Bloom T."/>
            <person name="Blye J."/>
            <person name="Boguslavskiy L."/>
            <person name="Bonnet C."/>
            <person name="Boukhgalter B."/>
            <person name="Bourzgui I."/>
            <person name="Brown A."/>
            <person name="Cahill P."/>
            <person name="Channer S."/>
            <person name="Cheshatsang Y."/>
            <person name="Chuda L."/>
            <person name="Citroen M."/>
            <person name="Collymore A."/>
            <person name="Cooke P."/>
            <person name="Costello M."/>
            <person name="D'Aco K."/>
            <person name="Daza R."/>
            <person name="De Haan G."/>
            <person name="DeGray S."/>
            <person name="DeMaso C."/>
            <person name="Dhargay N."/>
            <person name="Dooley K."/>
            <person name="Dooley E."/>
            <person name="Doricent M."/>
            <person name="Dorje P."/>
            <person name="Dorjee K."/>
            <person name="Dupes A."/>
            <person name="Elong R."/>
            <person name="Falk J."/>
            <person name="Farina A."/>
            <person name="Faro S."/>
            <person name="Ferguson D."/>
            <person name="Fisher S."/>
            <person name="Foley C.D."/>
            <person name="Franke A."/>
            <person name="Friedrich D."/>
            <person name="Gadbois L."/>
            <person name="Gearin G."/>
            <person name="Gearin C.R."/>
            <person name="Giannoukos G."/>
            <person name="Goode T."/>
            <person name="Graham J."/>
            <person name="Grandbois E."/>
            <person name="Grewal S."/>
            <person name="Gyaltsen K."/>
            <person name="Hafez N."/>
            <person name="Hagos B."/>
            <person name="Hall J."/>
            <person name="Henson C."/>
            <person name="Hollinger A."/>
            <person name="Honan T."/>
            <person name="Huard M.D."/>
            <person name="Hughes L."/>
            <person name="Hurhula B."/>
            <person name="Husby M.E."/>
            <person name="Kamat A."/>
            <person name="Kanga B."/>
            <person name="Kashin S."/>
            <person name="Khazanovich D."/>
            <person name="Kisner P."/>
            <person name="Lance K."/>
            <person name="Lara M."/>
            <person name="Lee W."/>
            <person name="Lennon N."/>
            <person name="Letendre F."/>
            <person name="LeVine R."/>
            <person name="Lipovsky A."/>
            <person name="Liu X."/>
            <person name="Liu J."/>
            <person name="Liu S."/>
            <person name="Lokyitsang T."/>
            <person name="Lokyitsang Y."/>
            <person name="Lubonja R."/>
            <person name="Lui A."/>
            <person name="MacDonald P."/>
            <person name="Magnisalis V."/>
            <person name="Maru K."/>
            <person name="Matthews C."/>
            <person name="McCusker W."/>
            <person name="McDonough S."/>
            <person name="Mehta T."/>
            <person name="Meldrim J."/>
            <person name="Meneus L."/>
            <person name="Mihai O."/>
            <person name="Mihalev A."/>
            <person name="Mihova T."/>
            <person name="Mittelman R."/>
            <person name="Mlenga V."/>
            <person name="Montmayeur A."/>
            <person name="Mulrain L."/>
            <person name="Navidi A."/>
            <person name="Naylor J."/>
            <person name="Negash T."/>
            <person name="Nguyen T."/>
            <person name="Nguyen N."/>
            <person name="Nicol R."/>
            <person name="Norbu C."/>
            <person name="Norbu N."/>
            <person name="Novod N."/>
            <person name="O'Neill B."/>
            <person name="Osman S."/>
            <person name="Markiewicz E."/>
            <person name="Oyono O.L."/>
            <person name="Patti C."/>
            <person name="Phunkhang P."/>
            <person name="Pierre F."/>
            <person name="Priest M."/>
            <person name="Raghuraman S."/>
            <person name="Rege F."/>
            <person name="Reyes R."/>
            <person name="Rise C."/>
            <person name="Rogov P."/>
            <person name="Ross K."/>
            <person name="Ryan E."/>
            <person name="Settipalli S."/>
            <person name="Shea T."/>
            <person name="Sherpa N."/>
            <person name="Shi L."/>
            <person name="Shih D."/>
            <person name="Sparrow T."/>
            <person name="Spaulding J."/>
            <person name="Stalker J."/>
            <person name="Stange-Thomann N."/>
            <person name="Stavropoulos S."/>
            <person name="Stone C."/>
            <person name="Strader C."/>
            <person name="Tesfaye S."/>
            <person name="Thomson T."/>
            <person name="Thoulutsang Y."/>
            <person name="Thoulutsang D."/>
            <person name="Topham K."/>
            <person name="Topping I."/>
            <person name="Tsamla T."/>
            <person name="Vassiliev H."/>
            <person name="Vo A."/>
            <person name="Wangchuk T."/>
            <person name="Wangdi T."/>
            <person name="Weiand M."/>
            <person name="Wilkinson J."/>
            <person name="Wilson A."/>
            <person name="Yadav S."/>
            <person name="Young G."/>
            <person name="Yu Q."/>
            <person name="Zembek L."/>
            <person name="Zhong D."/>
            <person name="Zimmer A."/>
            <person name="Zwirko Z."/>
            <person name="Jaffe D.B."/>
            <person name="Alvarez P."/>
            <person name="Brockman W."/>
            <person name="Butler J."/>
            <person name="Chin C."/>
            <person name="Gnerre S."/>
            <person name="Grabherr M."/>
            <person name="Kleber M."/>
            <person name="Mauceli E."/>
            <person name="MacCallum I."/>
        </authorList>
    </citation>
    <scope>NUCLEOTIDE SEQUENCE [LARGE SCALE GENOMIC DNA]</scope>
    <source>
        <strain evidence="2">MSH-3 / Tucson 14011-0111.49</strain>
    </source>
</reference>
<dbReference type="AlphaFoldDB" id="B4H1T9"/>
<dbReference type="STRING" id="7234.B4H1T9"/>
<accession>B4H1T9</accession>
<dbReference type="PhylomeDB" id="B4H1T9"/>
<sequence length="233" mass="26820">MSTSSPTSTCPLSRRPLLLPTSTWLPLSIPSWLMMCYRYKTNKRVVIRRHRRDVNELSNEYLPPVQEAVAPSNEYLAPAVDTVLADDGYRYKTNKRVVIRRHRRDVNELSNEYLPPVQEAVAPSNEYLAPAVDTVLADDGYRYKTNKRVVIRRHRRDVNELSNEYLPPVQEAVAPSNEYLDSRCRHLSWLMMAYCYKTNKRVGDPFVIVVMSIELSNEYLPSVQEAVAPSTST</sequence>
<dbReference type="SMART" id="SM00713">
    <property type="entry name" value="GYR"/>
    <property type="match status" value="3"/>
</dbReference>
<dbReference type="eggNOG" id="ENOG502QVCG">
    <property type="taxonomic scope" value="Eukaryota"/>
</dbReference>
<proteinExistence type="predicted"/>
<evidence type="ECO:0000313" key="2">
    <source>
        <dbReference type="Proteomes" id="UP000008744"/>
    </source>
</evidence>
<keyword evidence="2" id="KW-1185">Reference proteome</keyword>
<dbReference type="Proteomes" id="UP000008744">
    <property type="component" value="Unassembled WGS sequence"/>
</dbReference>
<dbReference type="EMBL" id="CH479203">
    <property type="protein sequence ID" value="EDW30291.1"/>
    <property type="molecule type" value="Genomic_DNA"/>
</dbReference>
<evidence type="ECO:0000313" key="1">
    <source>
        <dbReference type="EMBL" id="EDW30291.1"/>
    </source>
</evidence>
<organism evidence="2">
    <name type="scientific">Drosophila persimilis</name>
    <name type="common">Fruit fly</name>
    <dbReference type="NCBI Taxonomy" id="7234"/>
    <lineage>
        <taxon>Eukaryota</taxon>
        <taxon>Metazoa</taxon>
        <taxon>Ecdysozoa</taxon>
        <taxon>Arthropoda</taxon>
        <taxon>Hexapoda</taxon>
        <taxon>Insecta</taxon>
        <taxon>Pterygota</taxon>
        <taxon>Neoptera</taxon>
        <taxon>Endopterygota</taxon>
        <taxon>Diptera</taxon>
        <taxon>Brachycera</taxon>
        <taxon>Muscomorpha</taxon>
        <taxon>Ephydroidea</taxon>
        <taxon>Drosophilidae</taxon>
        <taxon>Drosophila</taxon>
        <taxon>Sophophora</taxon>
    </lineage>
</organism>
<dbReference type="HOGENOM" id="CLU_1190953_0_0_1"/>
<dbReference type="Pfam" id="PF02757">
    <property type="entry name" value="YLP"/>
    <property type="match status" value="5"/>
</dbReference>
<name>B4H1T9_DROPE</name>
<protein>
    <submittedName>
        <fullName evidence="1">GL17903</fullName>
    </submittedName>
</protein>
<dbReference type="InterPro" id="IPR004019">
    <property type="entry name" value="YLP_motif"/>
</dbReference>
<dbReference type="OrthoDB" id="8013723at2759"/>